<keyword evidence="4" id="KW-1133">Transmembrane helix</keyword>
<feature type="domain" description="Endoplasmic reticulum vesicle transporter C-terminal" evidence="5">
    <location>
        <begin position="15"/>
        <end position="104"/>
    </location>
</feature>
<dbReference type="InterPro" id="IPR045888">
    <property type="entry name" value="Erv"/>
</dbReference>
<evidence type="ECO:0000313" key="6">
    <source>
        <dbReference type="EMBL" id="MFH4980883.1"/>
    </source>
</evidence>
<evidence type="ECO:0000256" key="4">
    <source>
        <dbReference type="SAM" id="Phobius"/>
    </source>
</evidence>
<dbReference type="AlphaFoldDB" id="A0ABD6ELX9"/>
<sequence>MRLYSRSKFLPFSGGIMFQYYVKVVPTMYEFLDSSQNVFSHQFSVTTHQKDLSMGASGLPGFFVQYEFSPLMVKYEQRRQSLSTFLVSLCAIIGGVFTVASIIDSILYRSSRVIQQKIELNKLT</sequence>
<gene>
    <name evidence="6" type="ORF">AB6A40_007592</name>
</gene>
<dbReference type="Proteomes" id="UP001608902">
    <property type="component" value="Unassembled WGS sequence"/>
</dbReference>
<name>A0ABD6ELX9_9BILA</name>
<feature type="transmembrane region" description="Helical" evidence="4">
    <location>
        <begin position="82"/>
        <end position="103"/>
    </location>
</feature>
<keyword evidence="7" id="KW-1185">Reference proteome</keyword>
<dbReference type="PANTHER" id="PTHR10984">
    <property type="entry name" value="ENDOPLASMIC RETICULUM-GOLGI INTERMEDIATE COMPARTMENT PROTEIN"/>
    <property type="match status" value="1"/>
</dbReference>
<dbReference type="InterPro" id="IPR012936">
    <property type="entry name" value="Erv_C"/>
</dbReference>
<evidence type="ECO:0000256" key="1">
    <source>
        <dbReference type="ARBA" id="ARBA00004257"/>
    </source>
</evidence>
<evidence type="ECO:0000259" key="5">
    <source>
        <dbReference type="Pfam" id="PF07970"/>
    </source>
</evidence>
<comment type="caution">
    <text evidence="6">The sequence shown here is derived from an EMBL/GenBank/DDBJ whole genome shotgun (WGS) entry which is preliminary data.</text>
</comment>
<evidence type="ECO:0000313" key="7">
    <source>
        <dbReference type="Proteomes" id="UP001608902"/>
    </source>
</evidence>
<keyword evidence="4" id="KW-0472">Membrane</keyword>
<protein>
    <recommendedName>
        <fullName evidence="3">Endoplasmic reticulum-Golgi intermediate compartment protein 3</fullName>
    </recommendedName>
</protein>
<comment type="subcellular location">
    <subcellularLocation>
        <location evidence="1">Golgi apparatus</location>
        <location evidence="1">cis-Golgi network membrane</location>
        <topology evidence="1">Multi-pass membrane protein</topology>
    </subcellularLocation>
</comment>
<keyword evidence="4" id="KW-0812">Transmembrane</keyword>
<organism evidence="6 7">
    <name type="scientific">Gnathostoma spinigerum</name>
    <dbReference type="NCBI Taxonomy" id="75299"/>
    <lineage>
        <taxon>Eukaryota</taxon>
        <taxon>Metazoa</taxon>
        <taxon>Ecdysozoa</taxon>
        <taxon>Nematoda</taxon>
        <taxon>Chromadorea</taxon>
        <taxon>Rhabditida</taxon>
        <taxon>Spirurina</taxon>
        <taxon>Gnathostomatomorpha</taxon>
        <taxon>Gnathostomatoidea</taxon>
        <taxon>Gnathostomatidae</taxon>
        <taxon>Gnathostoma</taxon>
    </lineage>
</organism>
<reference evidence="6 7" key="1">
    <citation type="submission" date="2024-08" db="EMBL/GenBank/DDBJ databases">
        <title>Gnathostoma spinigerum genome.</title>
        <authorList>
            <person name="Gonzalez-Bertolin B."/>
            <person name="Monzon S."/>
            <person name="Zaballos A."/>
            <person name="Jimenez P."/>
            <person name="Dekumyoy P."/>
            <person name="Varona S."/>
            <person name="Cuesta I."/>
            <person name="Sumanam S."/>
            <person name="Adisakwattana P."/>
            <person name="Gasser R.B."/>
            <person name="Hernandez-Gonzalez A."/>
            <person name="Young N.D."/>
            <person name="Perteguer M.J."/>
        </authorList>
    </citation>
    <scope>NUCLEOTIDE SEQUENCE [LARGE SCALE GENOMIC DNA]</scope>
    <source>
        <strain evidence="6">AL3</strain>
        <tissue evidence="6">Liver</tissue>
    </source>
</reference>
<dbReference type="Pfam" id="PF07970">
    <property type="entry name" value="COPIIcoated_ERV"/>
    <property type="match status" value="1"/>
</dbReference>
<dbReference type="GO" id="GO:0005794">
    <property type="term" value="C:Golgi apparatus"/>
    <property type="evidence" value="ECO:0007669"/>
    <property type="project" value="UniProtKB-SubCell"/>
</dbReference>
<proteinExistence type="inferred from homology"/>
<evidence type="ECO:0000256" key="2">
    <source>
        <dbReference type="ARBA" id="ARBA00005648"/>
    </source>
</evidence>
<evidence type="ECO:0000256" key="3">
    <source>
        <dbReference type="ARBA" id="ARBA00040493"/>
    </source>
</evidence>
<dbReference type="PANTHER" id="PTHR10984:SF25">
    <property type="entry name" value="ENDOPLASMIC RETICULUM-GOLGI INTERMEDIATE COMPARTMENT PROTEIN 3"/>
    <property type="match status" value="1"/>
</dbReference>
<accession>A0ABD6ELX9</accession>
<dbReference type="EMBL" id="JBGFUD010006248">
    <property type="protein sequence ID" value="MFH4980883.1"/>
    <property type="molecule type" value="Genomic_DNA"/>
</dbReference>
<comment type="similarity">
    <text evidence="2">Belongs to the ERGIC family.</text>
</comment>